<name>A0A5J4X825_9EUKA</name>
<dbReference type="Proteomes" id="UP000324800">
    <property type="component" value="Unassembled WGS sequence"/>
</dbReference>
<accession>A0A5J4X825</accession>
<evidence type="ECO:0000256" key="2">
    <source>
        <dbReference type="SAM" id="MobiDB-lite"/>
    </source>
</evidence>
<feature type="coiled-coil region" evidence="1">
    <location>
        <begin position="27"/>
        <end position="79"/>
    </location>
</feature>
<comment type="caution">
    <text evidence="3">The sequence shown here is derived from an EMBL/GenBank/DDBJ whole genome shotgun (WGS) entry which is preliminary data.</text>
</comment>
<evidence type="ECO:0000313" key="4">
    <source>
        <dbReference type="Proteomes" id="UP000324800"/>
    </source>
</evidence>
<reference evidence="3 4" key="1">
    <citation type="submission" date="2019-03" db="EMBL/GenBank/DDBJ databases">
        <title>Single cell metagenomics reveals metabolic interactions within the superorganism composed of flagellate Streblomastix strix and complex community of Bacteroidetes bacteria on its surface.</title>
        <authorList>
            <person name="Treitli S.C."/>
            <person name="Kolisko M."/>
            <person name="Husnik F."/>
            <person name="Keeling P."/>
            <person name="Hampl V."/>
        </authorList>
    </citation>
    <scope>NUCLEOTIDE SEQUENCE [LARGE SCALE GENOMIC DNA]</scope>
    <source>
        <strain evidence="3">ST1C</strain>
    </source>
</reference>
<dbReference type="EMBL" id="SNRW01000106">
    <property type="protein sequence ID" value="KAA6403388.1"/>
    <property type="molecule type" value="Genomic_DNA"/>
</dbReference>
<evidence type="ECO:0000313" key="3">
    <source>
        <dbReference type="EMBL" id="KAA6403388.1"/>
    </source>
</evidence>
<feature type="region of interest" description="Disordered" evidence="2">
    <location>
        <begin position="139"/>
        <end position="173"/>
    </location>
</feature>
<dbReference type="AlphaFoldDB" id="A0A5J4X825"/>
<gene>
    <name evidence="3" type="ORF">EZS28_001092</name>
</gene>
<protein>
    <submittedName>
        <fullName evidence="3">Uncharacterized protein</fullName>
    </submittedName>
</protein>
<evidence type="ECO:0000256" key="1">
    <source>
        <dbReference type="SAM" id="Coils"/>
    </source>
</evidence>
<feature type="compositionally biased region" description="Acidic residues" evidence="2">
    <location>
        <begin position="151"/>
        <end position="164"/>
    </location>
</feature>
<proteinExistence type="predicted"/>
<sequence length="232" mass="27745">MQLVLKGEVKHLESSTDGWLQKHVRMINEVRRKYNGEVDRLDRIEQKQILLKKNEKKKKQEEQKKQAEYQRLLDVVRRREMQKNWGEGIALRVRKTDYTAPSSTIGYYQNLQRPYSTKDYNDNNDNMRTIELLNDQIESDKDQVTSTLDGEKEEESTFNNEQEDESKQKELERRKAEQEYIRMVLEIEDKVRQTRHLDDKGRIILPKPPQATIKADNYAKLPNQKQFNNLLH</sequence>
<keyword evidence="1" id="KW-0175">Coiled coil</keyword>
<organism evidence="3 4">
    <name type="scientific">Streblomastix strix</name>
    <dbReference type="NCBI Taxonomy" id="222440"/>
    <lineage>
        <taxon>Eukaryota</taxon>
        <taxon>Metamonada</taxon>
        <taxon>Preaxostyla</taxon>
        <taxon>Oxymonadida</taxon>
        <taxon>Streblomastigidae</taxon>
        <taxon>Streblomastix</taxon>
    </lineage>
</organism>